<comment type="caution">
    <text evidence="2">The sequence shown here is derived from an EMBL/GenBank/DDBJ whole genome shotgun (WGS) entry which is preliminary data.</text>
</comment>
<sequence length="44" mass="4838">MQNIAMYSALISAIASLLAALVSVIRLYLDYRQQKTKQPLAQAA</sequence>
<dbReference type="EMBL" id="BMHQ01000001">
    <property type="protein sequence ID" value="GGE06289.1"/>
    <property type="molecule type" value="Genomic_DNA"/>
</dbReference>
<dbReference type="AlphaFoldDB" id="A0A8J2VG01"/>
<keyword evidence="3" id="KW-1185">Reference proteome</keyword>
<gene>
    <name evidence="2" type="ORF">GCM10011571_04240</name>
</gene>
<dbReference type="Proteomes" id="UP000625210">
    <property type="component" value="Unassembled WGS sequence"/>
</dbReference>
<evidence type="ECO:0000313" key="3">
    <source>
        <dbReference type="Proteomes" id="UP000625210"/>
    </source>
</evidence>
<evidence type="ECO:0000256" key="1">
    <source>
        <dbReference type="SAM" id="Phobius"/>
    </source>
</evidence>
<evidence type="ECO:0000313" key="2">
    <source>
        <dbReference type="EMBL" id="GGE06289.1"/>
    </source>
</evidence>
<accession>A0A8J2VG01</accession>
<organism evidence="2 3">
    <name type="scientific">Marinithermofilum abyssi</name>
    <dbReference type="NCBI Taxonomy" id="1571185"/>
    <lineage>
        <taxon>Bacteria</taxon>
        <taxon>Bacillati</taxon>
        <taxon>Bacillota</taxon>
        <taxon>Bacilli</taxon>
        <taxon>Bacillales</taxon>
        <taxon>Thermoactinomycetaceae</taxon>
        <taxon>Marinithermofilum</taxon>
    </lineage>
</organism>
<dbReference type="RefSeq" id="WP_268234809.1">
    <property type="nucleotide sequence ID" value="NZ_BMHQ01000001.1"/>
</dbReference>
<keyword evidence="1" id="KW-1133">Transmembrane helix</keyword>
<name>A0A8J2VG01_9BACL</name>
<feature type="transmembrane region" description="Helical" evidence="1">
    <location>
        <begin position="6"/>
        <end position="29"/>
    </location>
</feature>
<reference evidence="2" key="2">
    <citation type="submission" date="2020-09" db="EMBL/GenBank/DDBJ databases">
        <authorList>
            <person name="Sun Q."/>
            <person name="Zhou Y."/>
        </authorList>
    </citation>
    <scope>NUCLEOTIDE SEQUENCE</scope>
    <source>
        <strain evidence="2">CGMCC 1.15179</strain>
    </source>
</reference>
<keyword evidence="1" id="KW-0472">Membrane</keyword>
<reference evidence="2" key="1">
    <citation type="journal article" date="2014" name="Int. J. Syst. Evol. Microbiol.">
        <title>Complete genome sequence of Corynebacterium casei LMG S-19264T (=DSM 44701T), isolated from a smear-ripened cheese.</title>
        <authorList>
            <consortium name="US DOE Joint Genome Institute (JGI-PGF)"/>
            <person name="Walter F."/>
            <person name="Albersmeier A."/>
            <person name="Kalinowski J."/>
            <person name="Ruckert C."/>
        </authorList>
    </citation>
    <scope>NUCLEOTIDE SEQUENCE</scope>
    <source>
        <strain evidence="2">CGMCC 1.15179</strain>
    </source>
</reference>
<keyword evidence="1" id="KW-0812">Transmembrane</keyword>
<protein>
    <submittedName>
        <fullName evidence="2">Uncharacterized protein</fullName>
    </submittedName>
</protein>
<proteinExistence type="predicted"/>